<protein>
    <submittedName>
        <fullName evidence="1">Uncharacterized protein</fullName>
    </submittedName>
</protein>
<proteinExistence type="predicted"/>
<sequence length="94" mass="10081">MSGTETGCCYEIDPNEFGSLKAHALGGVEHFAFNGIVNENLKVFRALINHDSQTIPFGYVSLPIPRSFGGLAHVPILREFADLPGLQGKARAPG</sequence>
<dbReference type="AlphaFoldDB" id="Q01PA3"/>
<reference evidence="1" key="1">
    <citation type="submission" date="2006-10" db="EMBL/GenBank/DDBJ databases">
        <title>Complete sequence of Solibacter usitatus Ellin6076.</title>
        <authorList>
            <consortium name="US DOE Joint Genome Institute"/>
            <person name="Copeland A."/>
            <person name="Lucas S."/>
            <person name="Lapidus A."/>
            <person name="Barry K."/>
            <person name="Detter J.C."/>
            <person name="Glavina del Rio T."/>
            <person name="Hammon N."/>
            <person name="Israni S."/>
            <person name="Dalin E."/>
            <person name="Tice H."/>
            <person name="Pitluck S."/>
            <person name="Thompson L.S."/>
            <person name="Brettin T."/>
            <person name="Bruce D."/>
            <person name="Han C."/>
            <person name="Tapia R."/>
            <person name="Gilna P."/>
            <person name="Schmutz J."/>
            <person name="Larimer F."/>
            <person name="Land M."/>
            <person name="Hauser L."/>
            <person name="Kyrpides N."/>
            <person name="Mikhailova N."/>
            <person name="Janssen P.H."/>
            <person name="Kuske C.R."/>
            <person name="Richardson P."/>
        </authorList>
    </citation>
    <scope>NUCLEOTIDE SEQUENCE</scope>
    <source>
        <strain evidence="1">Ellin6076</strain>
    </source>
</reference>
<dbReference type="HOGENOM" id="CLU_2384602_0_0_0"/>
<gene>
    <name evidence="1" type="ordered locus">Acid_7612</name>
</gene>
<evidence type="ECO:0000313" key="1">
    <source>
        <dbReference type="EMBL" id="ABJ88517.1"/>
    </source>
</evidence>
<name>Q01PA3_SOLUE</name>
<dbReference type="InParanoid" id="Q01PA3"/>
<accession>Q01PA3</accession>
<organism evidence="1">
    <name type="scientific">Solibacter usitatus (strain Ellin6076)</name>
    <dbReference type="NCBI Taxonomy" id="234267"/>
    <lineage>
        <taxon>Bacteria</taxon>
        <taxon>Pseudomonadati</taxon>
        <taxon>Acidobacteriota</taxon>
        <taxon>Terriglobia</taxon>
        <taxon>Bryobacterales</taxon>
        <taxon>Solibacteraceae</taxon>
        <taxon>Candidatus Solibacter</taxon>
    </lineage>
</organism>
<dbReference type="KEGG" id="sus:Acid_7612"/>
<dbReference type="EMBL" id="CP000473">
    <property type="protein sequence ID" value="ABJ88517.1"/>
    <property type="molecule type" value="Genomic_DNA"/>
</dbReference>